<evidence type="ECO:0000256" key="1">
    <source>
        <dbReference type="SAM" id="Phobius"/>
    </source>
</evidence>
<feature type="transmembrane region" description="Helical" evidence="1">
    <location>
        <begin position="6"/>
        <end position="22"/>
    </location>
</feature>
<comment type="caution">
    <text evidence="2">The sequence shown here is derived from an EMBL/GenBank/DDBJ whole genome shotgun (WGS) entry which is preliminary data.</text>
</comment>
<keyword evidence="1" id="KW-1133">Transmembrane helix</keyword>
<dbReference type="InterPro" id="IPR049971">
    <property type="entry name" value="CLC_0170-like"/>
</dbReference>
<dbReference type="NCBIfam" id="NF042414">
    <property type="entry name" value="CLC_0170_fam"/>
    <property type="match status" value="1"/>
</dbReference>
<protein>
    <submittedName>
        <fullName evidence="2">CLC_0170 family protein</fullName>
    </submittedName>
</protein>
<feature type="transmembrane region" description="Helical" evidence="1">
    <location>
        <begin position="42"/>
        <end position="61"/>
    </location>
</feature>
<name>A0ABW8RLF1_9BACI</name>
<sequence length="66" mass="7627">MNIGYMMYVIILFGLSGLILLLTDVKKYKQAAQKKEQKVSLILGWISISIGIGLTLFNWIYQNFVW</sequence>
<keyword evidence="3" id="KW-1185">Reference proteome</keyword>
<evidence type="ECO:0000313" key="3">
    <source>
        <dbReference type="Proteomes" id="UP001623041"/>
    </source>
</evidence>
<keyword evidence="1" id="KW-0812">Transmembrane</keyword>
<evidence type="ECO:0000313" key="2">
    <source>
        <dbReference type="EMBL" id="MFK9094353.1"/>
    </source>
</evidence>
<dbReference type="Proteomes" id="UP001623041">
    <property type="component" value="Unassembled WGS sequence"/>
</dbReference>
<organism evidence="2 3">
    <name type="scientific">Bacillus salipaludis</name>
    <dbReference type="NCBI Taxonomy" id="2547811"/>
    <lineage>
        <taxon>Bacteria</taxon>
        <taxon>Bacillati</taxon>
        <taxon>Bacillota</taxon>
        <taxon>Bacilli</taxon>
        <taxon>Bacillales</taxon>
        <taxon>Bacillaceae</taxon>
        <taxon>Bacillus</taxon>
    </lineage>
</organism>
<dbReference type="EMBL" id="JBJHQH010000022">
    <property type="protein sequence ID" value="MFK9094353.1"/>
    <property type="molecule type" value="Genomic_DNA"/>
</dbReference>
<keyword evidence="1" id="KW-0472">Membrane</keyword>
<proteinExistence type="predicted"/>
<dbReference type="RefSeq" id="WP_406582826.1">
    <property type="nucleotide sequence ID" value="NZ_JBJHQH010000022.1"/>
</dbReference>
<gene>
    <name evidence="2" type="ORF">ACJEBI_23135</name>
</gene>
<reference evidence="2 3" key="1">
    <citation type="submission" date="2024-11" db="EMBL/GenBank/DDBJ databases">
        <authorList>
            <person name="Lucas J.A."/>
        </authorList>
    </citation>
    <scope>NUCLEOTIDE SEQUENCE [LARGE SCALE GENOMIC DNA]</scope>
    <source>
        <strain evidence="2 3">Z 5.4</strain>
    </source>
</reference>
<accession>A0ABW8RLF1</accession>